<accession>A0ABM4S9Y2</accession>
<evidence type="ECO:0000313" key="3">
    <source>
        <dbReference type="RefSeq" id="XP_070644608.1"/>
    </source>
</evidence>
<gene>
    <name evidence="3 4 5" type="primary">LOC139182821</name>
</gene>
<dbReference type="RefSeq" id="XP_070644608.1">
    <property type="nucleotide sequence ID" value="XM_070788507.1"/>
</dbReference>
<name>A0ABM4S9Y2_BOSIN</name>
<dbReference type="RefSeq" id="XP_070644609.1">
    <property type="nucleotide sequence ID" value="XM_070788508.1"/>
</dbReference>
<evidence type="ECO:0000313" key="2">
    <source>
        <dbReference type="Proteomes" id="UP001652663"/>
    </source>
</evidence>
<keyword evidence="2" id="KW-1185">Reference proteome</keyword>
<feature type="compositionally biased region" description="Low complexity" evidence="1">
    <location>
        <begin position="211"/>
        <end position="220"/>
    </location>
</feature>
<feature type="compositionally biased region" description="Low complexity" evidence="1">
    <location>
        <begin position="332"/>
        <end position="350"/>
    </location>
</feature>
<proteinExistence type="predicted"/>
<feature type="compositionally biased region" description="Low complexity" evidence="1">
    <location>
        <begin position="247"/>
        <end position="277"/>
    </location>
</feature>
<evidence type="ECO:0000313" key="4">
    <source>
        <dbReference type="RefSeq" id="XP_070644609.1"/>
    </source>
</evidence>
<dbReference type="Proteomes" id="UP001652663">
    <property type="component" value="Chromosome 4"/>
</dbReference>
<evidence type="ECO:0000256" key="1">
    <source>
        <dbReference type="SAM" id="MobiDB-lite"/>
    </source>
</evidence>
<dbReference type="RefSeq" id="XP_070644610.1">
    <property type="nucleotide sequence ID" value="XM_070788509.1"/>
</dbReference>
<reference evidence="3 4" key="1">
    <citation type="submission" date="2025-05" db="UniProtKB">
        <authorList>
            <consortium name="RefSeq"/>
        </authorList>
    </citation>
    <scope>IDENTIFICATION</scope>
    <source>
        <tissue evidence="3 4">Blood</tissue>
    </source>
</reference>
<protein>
    <submittedName>
        <fullName evidence="3 4">Uncharacterized protein isoform X1</fullName>
    </submittedName>
</protein>
<feature type="region of interest" description="Disordered" evidence="1">
    <location>
        <begin position="239"/>
        <end position="277"/>
    </location>
</feature>
<dbReference type="GeneID" id="139182821"/>
<organism evidence="2 4">
    <name type="scientific">Bos indicus</name>
    <name type="common">Zebu</name>
    <dbReference type="NCBI Taxonomy" id="9915"/>
    <lineage>
        <taxon>Eukaryota</taxon>
        <taxon>Metazoa</taxon>
        <taxon>Chordata</taxon>
        <taxon>Craniata</taxon>
        <taxon>Vertebrata</taxon>
        <taxon>Euteleostomi</taxon>
        <taxon>Mammalia</taxon>
        <taxon>Eutheria</taxon>
        <taxon>Laurasiatheria</taxon>
        <taxon>Artiodactyla</taxon>
        <taxon>Ruminantia</taxon>
        <taxon>Pecora</taxon>
        <taxon>Bovidae</taxon>
        <taxon>Bovinae</taxon>
        <taxon>Bos</taxon>
    </lineage>
</organism>
<feature type="compositionally biased region" description="Low complexity" evidence="1">
    <location>
        <begin position="186"/>
        <end position="201"/>
    </location>
</feature>
<feature type="region of interest" description="Disordered" evidence="1">
    <location>
        <begin position="168"/>
        <end position="224"/>
    </location>
</feature>
<evidence type="ECO:0000313" key="5">
    <source>
        <dbReference type="RefSeq" id="XP_070644610.1"/>
    </source>
</evidence>
<feature type="region of interest" description="Disordered" evidence="1">
    <location>
        <begin position="305"/>
        <end position="353"/>
    </location>
</feature>
<feature type="region of interest" description="Disordered" evidence="1">
    <location>
        <begin position="1"/>
        <end position="30"/>
    </location>
</feature>
<sequence>MRTGAGVNFPEGSAADSSLWPHHRQASPPPGELLLWERGPRTSGKSSHAVPSVWVSCLPQAGGEALPLSWCLALRQEDPEMPSPHVWPAVMAAGLGPAGRLAGHAHTGSRGLHTAAGSACEHVRRWKTPVSDDPAPEVVQCEPCGFLLVRDLLVQTRLQRAYSRATVSVAAQGRPQTANCPPVTAPPSSGSSSGGVASAPAQVHPPGGGLHPSSGSSSGAWPPPQLRFILRVGGSIPAQVHPRGRGLRPSSGSSSGWGLHPSSGSSSGWGLHRSSGSSLEAWPPPQFRLILGGVASIPAQDHPRGWGLHLSSGSSSGRVSAPDQVHPRGRGLRPSSGSSSGRALRPSSGSFSGVGAPPSFRCLFLEPWACFCRAGGGWGRG</sequence>